<keyword evidence="6" id="KW-0057">Aromatic amino acid biosynthesis</keyword>
<evidence type="ECO:0000256" key="8">
    <source>
        <dbReference type="ARBA" id="ARBA00049047"/>
    </source>
</evidence>
<dbReference type="PANTHER" id="PTHR43406:SF1">
    <property type="entry name" value="TRYPTOPHAN SYNTHASE ALPHA CHAIN, CHLOROPLASTIC"/>
    <property type="match status" value="1"/>
</dbReference>
<dbReference type="Gene3D" id="3.20.20.70">
    <property type="entry name" value="Aldolase class I"/>
    <property type="match status" value="1"/>
</dbReference>
<organism evidence="10 11">
    <name type="scientific">Helicobacter didelphidarum</name>
    <dbReference type="NCBI Taxonomy" id="2040648"/>
    <lineage>
        <taxon>Bacteria</taxon>
        <taxon>Pseudomonadati</taxon>
        <taxon>Campylobacterota</taxon>
        <taxon>Epsilonproteobacteria</taxon>
        <taxon>Campylobacterales</taxon>
        <taxon>Helicobacteraceae</taxon>
        <taxon>Helicobacter</taxon>
    </lineage>
</organism>
<evidence type="ECO:0000256" key="2">
    <source>
        <dbReference type="ARBA" id="ARBA00011270"/>
    </source>
</evidence>
<dbReference type="Pfam" id="PF00290">
    <property type="entry name" value="Trp_syntA"/>
    <property type="match status" value="1"/>
</dbReference>
<dbReference type="CDD" id="cd04724">
    <property type="entry name" value="Tryptophan_synthase_alpha"/>
    <property type="match status" value="1"/>
</dbReference>
<keyword evidence="11" id="KW-1185">Reference proteome</keyword>
<keyword evidence="5" id="KW-0822">Tryptophan biosynthesis</keyword>
<comment type="similarity">
    <text evidence="9">Belongs to the TrpA family.</text>
</comment>
<accession>A0A3D8IGG6</accession>
<dbReference type="InterPro" id="IPR013785">
    <property type="entry name" value="Aldolase_TIM"/>
</dbReference>
<dbReference type="Proteomes" id="UP000256379">
    <property type="component" value="Unassembled WGS sequence"/>
</dbReference>
<keyword evidence="7" id="KW-0456">Lyase</keyword>
<comment type="subunit">
    <text evidence="2">Tetramer of two alpha and two beta chains.</text>
</comment>
<evidence type="ECO:0000313" key="11">
    <source>
        <dbReference type="Proteomes" id="UP000256379"/>
    </source>
</evidence>
<dbReference type="UniPathway" id="UPA00035">
    <property type="reaction ID" value="UER00044"/>
</dbReference>
<evidence type="ECO:0000256" key="9">
    <source>
        <dbReference type="RuleBase" id="RU003662"/>
    </source>
</evidence>
<protein>
    <recommendedName>
        <fullName evidence="3">tryptophan synthase</fullName>
        <ecNumber evidence="3">4.2.1.20</ecNumber>
    </recommendedName>
</protein>
<evidence type="ECO:0000256" key="7">
    <source>
        <dbReference type="ARBA" id="ARBA00023239"/>
    </source>
</evidence>
<evidence type="ECO:0000313" key="10">
    <source>
        <dbReference type="EMBL" id="RDU64213.1"/>
    </source>
</evidence>
<evidence type="ECO:0000256" key="1">
    <source>
        <dbReference type="ARBA" id="ARBA00004733"/>
    </source>
</evidence>
<dbReference type="NCBIfam" id="TIGR00262">
    <property type="entry name" value="trpA"/>
    <property type="match status" value="1"/>
</dbReference>
<dbReference type="RefSeq" id="WP_115543438.1">
    <property type="nucleotide sequence ID" value="NZ_NXLQ01000019.1"/>
</dbReference>
<evidence type="ECO:0000256" key="4">
    <source>
        <dbReference type="ARBA" id="ARBA00022605"/>
    </source>
</evidence>
<dbReference type="InterPro" id="IPR002028">
    <property type="entry name" value="Trp_synthase_suA"/>
</dbReference>
<dbReference type="AlphaFoldDB" id="A0A3D8IGG6"/>
<dbReference type="OrthoDB" id="9804578at2"/>
<sequence>MKERLELMGHIVAGYPSISACLHAGRGILRGGANLLEVQFPFSEGNADGVLIQDASNQSIKHGFTPKHGFTIIDNLVRSTSKHILAMTYANLIISYGIKEFVETLKHLGAYGLIVPDFSFGQDDFGLRELCVKNNIYFIELIAPLTPRRRIHEIAMYTNAPFLYVITRNGLTGNQTQINHEVLEYIEEVNAICELASKKIMVGFGINNPIQLTSLANKVYGVIAGSYFVDIINQNLESENLLPILQEATEKLLNY</sequence>
<name>A0A3D8IGG6_9HELI</name>
<dbReference type="EC" id="4.2.1.20" evidence="3"/>
<dbReference type="SUPFAM" id="SSF51366">
    <property type="entry name" value="Ribulose-phoshate binding barrel"/>
    <property type="match status" value="1"/>
</dbReference>
<dbReference type="InterPro" id="IPR011060">
    <property type="entry name" value="RibuloseP-bd_barrel"/>
</dbReference>
<keyword evidence="4" id="KW-0028">Amino-acid biosynthesis</keyword>
<dbReference type="GO" id="GO:0005829">
    <property type="term" value="C:cytosol"/>
    <property type="evidence" value="ECO:0007669"/>
    <property type="project" value="TreeGrafter"/>
</dbReference>
<gene>
    <name evidence="10" type="primary">trpA</name>
    <name evidence="10" type="ORF">CQA53_07745</name>
</gene>
<evidence type="ECO:0000256" key="6">
    <source>
        <dbReference type="ARBA" id="ARBA00023141"/>
    </source>
</evidence>
<comment type="caution">
    <text evidence="10">The sequence shown here is derived from an EMBL/GenBank/DDBJ whole genome shotgun (WGS) entry which is preliminary data.</text>
</comment>
<dbReference type="GO" id="GO:0004834">
    <property type="term" value="F:tryptophan synthase activity"/>
    <property type="evidence" value="ECO:0007669"/>
    <property type="project" value="UniProtKB-EC"/>
</dbReference>
<dbReference type="EMBL" id="NXLQ01000019">
    <property type="protein sequence ID" value="RDU64213.1"/>
    <property type="molecule type" value="Genomic_DNA"/>
</dbReference>
<comment type="pathway">
    <text evidence="1">Amino-acid biosynthesis; L-tryptophan biosynthesis; L-tryptophan from chorismate: step 5/5.</text>
</comment>
<proteinExistence type="inferred from homology"/>
<dbReference type="PANTHER" id="PTHR43406">
    <property type="entry name" value="TRYPTOPHAN SYNTHASE, ALPHA CHAIN"/>
    <property type="match status" value="1"/>
</dbReference>
<reference evidence="10 11" key="1">
    <citation type="submission" date="2018-04" db="EMBL/GenBank/DDBJ databases">
        <title>Novel Campyloabacter and Helicobacter Species and Strains.</title>
        <authorList>
            <person name="Mannion A.J."/>
            <person name="Shen Z."/>
            <person name="Fox J.G."/>
        </authorList>
    </citation>
    <scope>NUCLEOTIDE SEQUENCE [LARGE SCALE GENOMIC DNA]</scope>
    <source>
        <strain evidence="10 11">MIT 17-337</strain>
    </source>
</reference>
<evidence type="ECO:0000256" key="5">
    <source>
        <dbReference type="ARBA" id="ARBA00022822"/>
    </source>
</evidence>
<evidence type="ECO:0000256" key="3">
    <source>
        <dbReference type="ARBA" id="ARBA00012043"/>
    </source>
</evidence>
<comment type="catalytic activity">
    <reaction evidence="8">
        <text>(1S,2R)-1-C-(indol-3-yl)glycerol 3-phosphate + L-serine = D-glyceraldehyde 3-phosphate + L-tryptophan + H2O</text>
        <dbReference type="Rhea" id="RHEA:10532"/>
        <dbReference type="ChEBI" id="CHEBI:15377"/>
        <dbReference type="ChEBI" id="CHEBI:33384"/>
        <dbReference type="ChEBI" id="CHEBI:57912"/>
        <dbReference type="ChEBI" id="CHEBI:58866"/>
        <dbReference type="ChEBI" id="CHEBI:59776"/>
        <dbReference type="EC" id="4.2.1.20"/>
    </reaction>
</comment>
<dbReference type="PROSITE" id="PS51257">
    <property type="entry name" value="PROKAR_LIPOPROTEIN"/>
    <property type="match status" value="1"/>
</dbReference>